<evidence type="ECO:0000256" key="8">
    <source>
        <dbReference type="ARBA" id="ARBA00023295"/>
    </source>
</evidence>
<dbReference type="Proteomes" id="UP000732380">
    <property type="component" value="Unassembled WGS sequence"/>
</dbReference>
<dbReference type="InterPro" id="IPR012341">
    <property type="entry name" value="6hp_glycosidase-like_sf"/>
</dbReference>
<dbReference type="PANTHER" id="PTHR11742:SF101">
    <property type="entry name" value="MANNOSYL-OLIGOSACCHARIDE ALPHA-1,2-MANNOSIDASE 1B"/>
    <property type="match status" value="1"/>
</dbReference>
<evidence type="ECO:0000256" key="6">
    <source>
        <dbReference type="ARBA" id="ARBA00023157"/>
    </source>
</evidence>
<accession>A0A9P7PY36</accession>
<evidence type="ECO:0000256" key="7">
    <source>
        <dbReference type="ARBA" id="ARBA00023180"/>
    </source>
</evidence>
<dbReference type="SUPFAM" id="SSF48225">
    <property type="entry name" value="Seven-hairpin glycosidases"/>
    <property type="match status" value="1"/>
</dbReference>
<dbReference type="GO" id="GO:0005975">
    <property type="term" value="P:carbohydrate metabolic process"/>
    <property type="evidence" value="ECO:0007669"/>
    <property type="project" value="InterPro"/>
</dbReference>
<keyword evidence="4 12" id="KW-0732">Signal</keyword>
<evidence type="ECO:0000256" key="11">
    <source>
        <dbReference type="RuleBase" id="RU361193"/>
    </source>
</evidence>
<evidence type="ECO:0000313" key="13">
    <source>
        <dbReference type="EMBL" id="KAG6115101.1"/>
    </source>
</evidence>
<dbReference type="Pfam" id="PF01532">
    <property type="entry name" value="Glyco_hydro_47"/>
    <property type="match status" value="1"/>
</dbReference>
<evidence type="ECO:0000313" key="14">
    <source>
        <dbReference type="Proteomes" id="UP000732380"/>
    </source>
</evidence>
<comment type="cofactor">
    <cofactor evidence="1">
        <name>Ca(2+)</name>
        <dbReference type="ChEBI" id="CHEBI:29108"/>
    </cofactor>
</comment>
<evidence type="ECO:0000256" key="4">
    <source>
        <dbReference type="ARBA" id="ARBA00022729"/>
    </source>
</evidence>
<evidence type="ECO:0000256" key="9">
    <source>
        <dbReference type="ARBA" id="ARBA00047669"/>
    </source>
</evidence>
<feature type="non-terminal residue" evidence="13">
    <location>
        <position position="1"/>
    </location>
</feature>
<sequence length="357" mass="38965">MLLSIPSSSLVLLQLACAGLGAAVALPSKRAVVPPVADHDKARQVKEAFAISWNGYYKHAFPHDTFHPVTNGYEDDRAAWGVTVVDALSTAIVMNSLDIVQPMLDHIAKIDFTTTAASNYGVSLFETNIRYLGGLLSGEFVCTSRQINTPMKEKNKRYGEDGYDLLTGPYKKLGATTQQVDTLLKQAQSLADSLSIAFDTPSGIPDGTVFLNPTRKHSNSAQNNIAEVGTLVLEWTRLSDLTGNETYAKLIEKAQNYLLHPTGSPEAWPGLVGTFVSTKNGSFLDSSGGWGGGDDSFYEYLIKMYVYDPEAYGEYKDRWVKAVDSTIDHLLSHPTSRKDLTFLSGYNGKKTHPSSGH</sequence>
<dbReference type="PRINTS" id="PR00747">
    <property type="entry name" value="GLYHDRLASE47"/>
</dbReference>
<keyword evidence="14" id="KW-1185">Reference proteome</keyword>
<dbReference type="PANTHER" id="PTHR11742">
    <property type="entry name" value="MANNOSYL-OLIGOSACCHARIDE ALPHA-1,2-MANNOSIDASE-RELATED"/>
    <property type="match status" value="1"/>
</dbReference>
<evidence type="ECO:0000256" key="3">
    <source>
        <dbReference type="ARBA" id="ARBA00007658"/>
    </source>
</evidence>
<keyword evidence="8 11" id="KW-0326">Glycosidase</keyword>
<dbReference type="AlphaFoldDB" id="A0A9P7PY36"/>
<evidence type="ECO:0000256" key="12">
    <source>
        <dbReference type="SAM" id="SignalP"/>
    </source>
</evidence>
<comment type="caution">
    <text evidence="13">The sequence shown here is derived from an EMBL/GenBank/DDBJ whole genome shotgun (WGS) entry which is preliminary data.</text>
</comment>
<evidence type="ECO:0000256" key="5">
    <source>
        <dbReference type="ARBA" id="ARBA00022801"/>
    </source>
</evidence>
<keyword evidence="5 11" id="KW-0378">Hydrolase</keyword>
<dbReference type="EMBL" id="SRQM01000240">
    <property type="protein sequence ID" value="KAG6115101.1"/>
    <property type="molecule type" value="Genomic_DNA"/>
</dbReference>
<comment type="catalytic activity">
    <reaction evidence="10">
        <text>N(4)-(alpha-D-Man-(1-&gt;2)-alpha-D-Man-(1-&gt;2)-alpha-D-Man-(1-&gt;3)-[alpha-D-Man-(1-&gt;2)-alpha-D-Man-(1-&gt;3)-[alpha-D-Man-(1-&gt;2)-alpha-D-Man-(1-&gt;6)]-alpha-D-Man-(1-&gt;6)]-beta-D-Man-(1-&gt;4)-beta-D-GlcNAc-(1-&gt;4)-beta-D-GlcNAc)-L-asparaginyl-[protein] (N-glucan mannose isomer 9A1,2,3B1,2,3) + 4 H2O = N(4)-(alpha-D-Man-(1-&gt;3)-[alpha-D-Man-(1-&gt;3)-[alpha-D-Man-(1-&gt;6)]-alpha-D-Man-(1-&gt;6)]-beta-D-Man-(1-&gt;4)-beta-D-GlcNAc-(1-&gt;4)-beta-D-GlcNAc)-L-asparaginyl-[protein] (N-glucan mannose isomer 5A1,2) + 4 beta-D-mannose</text>
        <dbReference type="Rhea" id="RHEA:56008"/>
        <dbReference type="Rhea" id="RHEA-COMP:14356"/>
        <dbReference type="Rhea" id="RHEA-COMP:14367"/>
        <dbReference type="ChEBI" id="CHEBI:15377"/>
        <dbReference type="ChEBI" id="CHEBI:28563"/>
        <dbReference type="ChEBI" id="CHEBI:59087"/>
        <dbReference type="ChEBI" id="CHEBI:139493"/>
        <dbReference type="EC" id="3.2.1.113"/>
    </reaction>
</comment>
<evidence type="ECO:0000256" key="10">
    <source>
        <dbReference type="ARBA" id="ARBA00048605"/>
    </source>
</evidence>
<comment type="similarity">
    <text evidence="3 11">Belongs to the glycosyl hydrolase 47 family.</text>
</comment>
<feature type="signal peptide" evidence="12">
    <location>
        <begin position="1"/>
        <end position="25"/>
    </location>
</feature>
<dbReference type="GO" id="GO:0005509">
    <property type="term" value="F:calcium ion binding"/>
    <property type="evidence" value="ECO:0007669"/>
    <property type="project" value="InterPro"/>
</dbReference>
<dbReference type="InterPro" id="IPR036026">
    <property type="entry name" value="Seven-hairpin_glycosidases"/>
</dbReference>
<dbReference type="InterPro" id="IPR001382">
    <property type="entry name" value="Glyco_hydro_47"/>
</dbReference>
<name>A0A9P7PY36_9HYPO</name>
<dbReference type="GO" id="GO:0036503">
    <property type="term" value="P:ERAD pathway"/>
    <property type="evidence" value="ECO:0007669"/>
    <property type="project" value="UniProtKB-ARBA"/>
</dbReference>
<keyword evidence="7" id="KW-0325">Glycoprotein</keyword>
<organism evidence="13 14">
    <name type="scientific">Claviceps humidiphila</name>
    <dbReference type="NCBI Taxonomy" id="1294629"/>
    <lineage>
        <taxon>Eukaryota</taxon>
        <taxon>Fungi</taxon>
        <taxon>Dikarya</taxon>
        <taxon>Ascomycota</taxon>
        <taxon>Pezizomycotina</taxon>
        <taxon>Sordariomycetes</taxon>
        <taxon>Hypocreomycetidae</taxon>
        <taxon>Hypocreales</taxon>
        <taxon>Clavicipitaceae</taxon>
        <taxon>Claviceps</taxon>
    </lineage>
</organism>
<keyword evidence="6" id="KW-1015">Disulfide bond</keyword>
<comment type="pathway">
    <text evidence="2">Protein modification; protein glycosylation.</text>
</comment>
<dbReference type="GO" id="GO:0005783">
    <property type="term" value="C:endoplasmic reticulum"/>
    <property type="evidence" value="ECO:0007669"/>
    <property type="project" value="TreeGrafter"/>
</dbReference>
<evidence type="ECO:0000256" key="2">
    <source>
        <dbReference type="ARBA" id="ARBA00004922"/>
    </source>
</evidence>
<dbReference type="Gene3D" id="1.50.10.10">
    <property type="match status" value="1"/>
</dbReference>
<reference evidence="13 14" key="1">
    <citation type="journal article" date="2020" name="bioRxiv">
        <title>Whole genome comparisons of ergot fungi reveals the divergence and evolution of species within the genus Claviceps are the result of varying mechanisms driving genome evolution and host range expansion.</title>
        <authorList>
            <person name="Wyka S.A."/>
            <person name="Mondo S.J."/>
            <person name="Liu M."/>
            <person name="Dettman J."/>
            <person name="Nalam V."/>
            <person name="Broders K.D."/>
        </authorList>
    </citation>
    <scope>NUCLEOTIDE SEQUENCE [LARGE SCALE GENOMIC DNA]</scope>
    <source>
        <strain evidence="13 14">LM576</strain>
    </source>
</reference>
<feature type="chain" id="PRO_5040442728" description="alpha-1,2-Mannosidase" evidence="12">
    <location>
        <begin position="26"/>
        <end position="357"/>
    </location>
</feature>
<protein>
    <recommendedName>
        <fullName evidence="11">alpha-1,2-Mannosidase</fullName>
        <ecNumber evidence="11">3.2.1.-</ecNumber>
    </recommendedName>
</protein>
<dbReference type="EC" id="3.2.1.-" evidence="11"/>
<evidence type="ECO:0000256" key="1">
    <source>
        <dbReference type="ARBA" id="ARBA00001913"/>
    </source>
</evidence>
<proteinExistence type="inferred from homology"/>
<gene>
    <name evidence="13" type="ORF">E4U13_003035</name>
</gene>
<dbReference type="GO" id="GO:0004571">
    <property type="term" value="F:mannosyl-oligosaccharide 1,2-alpha-mannosidase activity"/>
    <property type="evidence" value="ECO:0007669"/>
    <property type="project" value="UniProtKB-EC"/>
</dbReference>
<comment type="catalytic activity">
    <reaction evidence="9">
        <text>N(4)-(alpha-D-Man-(1-&gt;2)-alpha-D-Man-(1-&gt;2)-alpha-D-Man-(1-&gt;3)-[alpha-D-Man-(1-&gt;3)-[alpha-D-Man-(1-&gt;2)-alpha-D-Man-(1-&gt;6)]-alpha-D-Man-(1-&gt;6)]-beta-D-Man-(1-&gt;4)-beta-D-GlcNAc-(1-&gt;4)-beta-D-GlcNAc)-L-asparaginyl-[protein] (N-glucan mannose isomer 8A1,2,3B1,3) + 3 H2O = N(4)-(alpha-D-Man-(1-&gt;3)-[alpha-D-Man-(1-&gt;3)-[alpha-D-Man-(1-&gt;6)]-alpha-D-Man-(1-&gt;6)]-beta-D-Man-(1-&gt;4)-beta-D-GlcNAc-(1-&gt;4)-beta-D-GlcNAc)-L-asparaginyl-[protein] (N-glucan mannose isomer 5A1,2) + 3 beta-D-mannose</text>
        <dbReference type="Rhea" id="RHEA:56028"/>
        <dbReference type="Rhea" id="RHEA-COMP:14358"/>
        <dbReference type="Rhea" id="RHEA-COMP:14367"/>
        <dbReference type="ChEBI" id="CHEBI:15377"/>
        <dbReference type="ChEBI" id="CHEBI:28563"/>
        <dbReference type="ChEBI" id="CHEBI:59087"/>
        <dbReference type="ChEBI" id="CHEBI:60628"/>
        <dbReference type="EC" id="3.2.1.113"/>
    </reaction>
</comment>
<dbReference type="GO" id="GO:0016020">
    <property type="term" value="C:membrane"/>
    <property type="evidence" value="ECO:0007669"/>
    <property type="project" value="InterPro"/>
</dbReference>
<dbReference type="InterPro" id="IPR050749">
    <property type="entry name" value="Glycosyl_Hydrolase_47"/>
</dbReference>